<feature type="region of interest" description="Disordered" evidence="1">
    <location>
        <begin position="160"/>
        <end position="186"/>
    </location>
</feature>
<feature type="domain" description="N-acetyltransferase" evidence="2">
    <location>
        <begin position="10"/>
        <end position="156"/>
    </location>
</feature>
<dbReference type="SUPFAM" id="SSF55729">
    <property type="entry name" value="Acyl-CoA N-acyltransferases (Nat)"/>
    <property type="match status" value="1"/>
</dbReference>
<accession>A0A7M7K919</accession>
<reference evidence="3" key="1">
    <citation type="submission" date="2021-01" db="UniProtKB">
        <authorList>
            <consortium name="EnsemblMetazoa"/>
        </authorList>
    </citation>
    <scope>IDENTIFICATION</scope>
</reference>
<organism evidence="3 4">
    <name type="scientific">Varroa destructor</name>
    <name type="common">Honeybee mite</name>
    <dbReference type="NCBI Taxonomy" id="109461"/>
    <lineage>
        <taxon>Eukaryota</taxon>
        <taxon>Metazoa</taxon>
        <taxon>Ecdysozoa</taxon>
        <taxon>Arthropoda</taxon>
        <taxon>Chelicerata</taxon>
        <taxon>Arachnida</taxon>
        <taxon>Acari</taxon>
        <taxon>Parasitiformes</taxon>
        <taxon>Mesostigmata</taxon>
        <taxon>Gamasina</taxon>
        <taxon>Dermanyssoidea</taxon>
        <taxon>Varroidae</taxon>
        <taxon>Varroa</taxon>
    </lineage>
</organism>
<sequence>MVKGACLQLGELQDYPEYMQICCDTLNAEWKRSDTARIYSLQKSSSSLPVSLVMFDSLSREFLGHARLCRILERQDACFIESVIIVADRRGEGLGRELMLLVEAYARDRGFQTAYLTSMNKQAFYTRLGYTFCEAVTASSGCHVSLGGVVRPRVIPAPSTVVPPKNSRQLDSGNSPPPPPLPPVVQQTKRLDRDWMMKTIMT</sequence>
<proteinExistence type="predicted"/>
<evidence type="ECO:0000313" key="3">
    <source>
        <dbReference type="EnsemblMetazoa" id="XP_022659660"/>
    </source>
</evidence>
<dbReference type="InterPro" id="IPR039840">
    <property type="entry name" value="NAA80"/>
</dbReference>
<dbReference type="GO" id="GO:0008080">
    <property type="term" value="F:N-acetyltransferase activity"/>
    <property type="evidence" value="ECO:0007669"/>
    <property type="project" value="InterPro"/>
</dbReference>
<name>A0A7M7K919_VARDE</name>
<dbReference type="Proteomes" id="UP000594260">
    <property type="component" value="Unplaced"/>
</dbReference>
<keyword evidence="4" id="KW-1185">Reference proteome</keyword>
<evidence type="ECO:0000259" key="2">
    <source>
        <dbReference type="PROSITE" id="PS51186"/>
    </source>
</evidence>
<dbReference type="EnsemblMetazoa" id="XM_022803925">
    <property type="protein sequence ID" value="XP_022659660"/>
    <property type="gene ID" value="LOC111249692"/>
</dbReference>
<dbReference type="PANTHER" id="PTHR13538:SF4">
    <property type="entry name" value="N-ALPHA-ACETYLTRANSFERASE 80"/>
    <property type="match status" value="1"/>
</dbReference>
<dbReference type="OMA" id="QCIALIN"/>
<dbReference type="OrthoDB" id="329272at2759"/>
<evidence type="ECO:0000313" key="4">
    <source>
        <dbReference type="Proteomes" id="UP000594260"/>
    </source>
</evidence>
<dbReference type="EnsemblMetazoa" id="XM_022803917">
    <property type="protein sequence ID" value="XP_022659652"/>
    <property type="gene ID" value="LOC111249692"/>
</dbReference>
<dbReference type="EnsemblMetazoa" id="XM_022803910">
    <property type="protein sequence ID" value="XP_022659645"/>
    <property type="gene ID" value="LOC111249692"/>
</dbReference>
<dbReference type="RefSeq" id="XP_022659660.1">
    <property type="nucleotide sequence ID" value="XM_022803925.1"/>
</dbReference>
<protein>
    <recommendedName>
        <fullName evidence="2">N-acetyltransferase domain-containing protein</fullName>
    </recommendedName>
</protein>
<dbReference type="InParanoid" id="A0A7M7K919"/>
<dbReference type="AlphaFoldDB" id="A0A7M7K919"/>
<dbReference type="CTD" id="24142"/>
<dbReference type="FunCoup" id="A0A7M7K919">
    <property type="interactions" value="207"/>
</dbReference>
<dbReference type="GO" id="GO:0005737">
    <property type="term" value="C:cytoplasm"/>
    <property type="evidence" value="ECO:0007669"/>
    <property type="project" value="TreeGrafter"/>
</dbReference>
<dbReference type="RefSeq" id="XP_022659652.1">
    <property type="nucleotide sequence ID" value="XM_022803917.1"/>
</dbReference>
<dbReference type="InterPro" id="IPR016181">
    <property type="entry name" value="Acyl_CoA_acyltransferase"/>
</dbReference>
<dbReference type="RefSeq" id="XP_022659645.1">
    <property type="nucleotide sequence ID" value="XM_022803910.1"/>
</dbReference>
<dbReference type="GO" id="GO:1905502">
    <property type="term" value="F:acetyl-CoA binding"/>
    <property type="evidence" value="ECO:0007669"/>
    <property type="project" value="TreeGrafter"/>
</dbReference>
<dbReference type="PROSITE" id="PS51186">
    <property type="entry name" value="GNAT"/>
    <property type="match status" value="1"/>
</dbReference>
<dbReference type="InterPro" id="IPR000182">
    <property type="entry name" value="GNAT_dom"/>
</dbReference>
<dbReference type="CDD" id="cd04301">
    <property type="entry name" value="NAT_SF"/>
    <property type="match status" value="1"/>
</dbReference>
<dbReference type="GeneID" id="111249692"/>
<dbReference type="KEGG" id="vde:111249692"/>
<dbReference type="Pfam" id="PF00583">
    <property type="entry name" value="Acetyltransf_1"/>
    <property type="match status" value="1"/>
</dbReference>
<evidence type="ECO:0000256" key="1">
    <source>
        <dbReference type="SAM" id="MobiDB-lite"/>
    </source>
</evidence>
<dbReference type="PANTHER" id="PTHR13538">
    <property type="entry name" value="N-ACETYLTRANSFERASE 6"/>
    <property type="match status" value="1"/>
</dbReference>
<dbReference type="Gene3D" id="3.40.630.30">
    <property type="match status" value="1"/>
</dbReference>